<dbReference type="STRING" id="195105.CN97_13680"/>
<dbReference type="Proteomes" id="UP000028826">
    <property type="component" value="Unassembled WGS sequence"/>
</dbReference>
<organism evidence="2 3">
    <name type="scientific">Haematobacter massiliensis</name>
    <dbReference type="NCBI Taxonomy" id="195105"/>
    <lineage>
        <taxon>Bacteria</taxon>
        <taxon>Pseudomonadati</taxon>
        <taxon>Pseudomonadota</taxon>
        <taxon>Alphaproteobacteria</taxon>
        <taxon>Rhodobacterales</taxon>
        <taxon>Paracoccaceae</taxon>
        <taxon>Haematobacter</taxon>
    </lineage>
</organism>
<keyword evidence="1" id="KW-1133">Transmembrane helix</keyword>
<evidence type="ECO:0000256" key="1">
    <source>
        <dbReference type="SAM" id="Phobius"/>
    </source>
</evidence>
<dbReference type="GO" id="GO:0005840">
    <property type="term" value="C:ribosome"/>
    <property type="evidence" value="ECO:0007669"/>
    <property type="project" value="UniProtKB-KW"/>
</dbReference>
<keyword evidence="1" id="KW-0812">Transmembrane</keyword>
<name>A0A086Y8J0_9RHOB</name>
<evidence type="ECO:0000313" key="2">
    <source>
        <dbReference type="EMBL" id="KFI30590.1"/>
    </source>
</evidence>
<comment type="caution">
    <text evidence="2">The sequence shown here is derived from an EMBL/GenBank/DDBJ whole genome shotgun (WGS) entry which is preliminary data.</text>
</comment>
<dbReference type="AlphaFoldDB" id="A0A086Y8J0"/>
<sequence>MLLELHLTEHALALKFLLQSAHGLFDVVIANAYLHVVVTTFLV</sequence>
<gene>
    <name evidence="2" type="ORF">CN97_13680</name>
</gene>
<keyword evidence="1" id="KW-0472">Membrane</keyword>
<keyword evidence="2" id="KW-0689">Ribosomal protein</keyword>
<keyword evidence="2" id="KW-0687">Ribonucleoprotein</keyword>
<feature type="transmembrane region" description="Helical" evidence="1">
    <location>
        <begin position="20"/>
        <end position="42"/>
    </location>
</feature>
<proteinExistence type="predicted"/>
<accession>A0A086Y8J0</accession>
<dbReference type="EMBL" id="JGYG01000003">
    <property type="protein sequence ID" value="KFI30590.1"/>
    <property type="molecule type" value="Genomic_DNA"/>
</dbReference>
<keyword evidence="3" id="KW-1185">Reference proteome</keyword>
<reference evidence="2 3" key="1">
    <citation type="submission" date="2014-03" db="EMBL/GenBank/DDBJ databases">
        <title>Genome of Haematobacter massiliensis CCUG 47968.</title>
        <authorList>
            <person name="Wang D."/>
            <person name="Wang G."/>
        </authorList>
    </citation>
    <scope>NUCLEOTIDE SEQUENCE [LARGE SCALE GENOMIC DNA]</scope>
    <source>
        <strain evidence="2 3">CCUG 47968</strain>
    </source>
</reference>
<evidence type="ECO:0000313" key="3">
    <source>
        <dbReference type="Proteomes" id="UP000028826"/>
    </source>
</evidence>
<protein>
    <submittedName>
        <fullName evidence="2">30S ribosomal protein S21</fullName>
    </submittedName>
</protein>